<evidence type="ECO:0000256" key="2">
    <source>
        <dbReference type="SAM" id="Phobius"/>
    </source>
</evidence>
<feature type="transmembrane region" description="Helical" evidence="2">
    <location>
        <begin position="187"/>
        <end position="209"/>
    </location>
</feature>
<proteinExistence type="predicted"/>
<dbReference type="STRING" id="996637.SGM_1244"/>
<feature type="compositionally biased region" description="Pro residues" evidence="1">
    <location>
        <begin position="92"/>
        <end position="101"/>
    </location>
</feature>
<dbReference type="Proteomes" id="UP000003022">
    <property type="component" value="Unassembled WGS sequence"/>
</dbReference>
<feature type="region of interest" description="Disordered" evidence="1">
    <location>
        <begin position="1"/>
        <end position="140"/>
    </location>
</feature>
<feature type="domain" description="Glycerophosphoryl diester phosphodiesterase membrane" evidence="3">
    <location>
        <begin position="323"/>
        <end position="400"/>
    </location>
</feature>
<comment type="caution">
    <text evidence="4">The sequence shown here is derived from an EMBL/GenBank/DDBJ whole genome shotgun (WGS) entry which is preliminary data.</text>
</comment>
<accession>F3NDN0</accession>
<sequence>MTDTPGWASPGSAPSDEPDTPGGAAQPPEQPSEQPSDRIPDQGDQGGQGGRDGADRTPQSSKWSEEQPPAGQWTAPQPPQAPQAGPGYPGWGTPPPPPTGPGPYGGGPAAPGGWGTPGPTGGPGYGPPGHGGPGYGHPGYGPPGGWGGPWGGPPPAAKPGVIPLRPLGLGEILDGAVATMRTHWRTVLGISLAVAVVTEIVVVLLQGLYLDNTAVLDDPSATPEETLRAAGGSLLNSSVVLLVTAVAAIAATALLTPVMSRSVLGRPVTAGEVARDIRPQLPRLCGLTLLLPLIGAAIIGVGTLPGILVALGGSTAGGAALAALGGMAASVLATWVLVRFSLAPPALALEKQSVRKALGRSAKLVNGSWWRVFGIQLLARVIAGVVGSVIAVPFTVLAGVLTGNGLGNFLDGTADLGWSFLMISGIGGVIGSALTLPLTAGVTSLLYIDLRIRREALDLELARAAGVERPGPGPTPGS</sequence>
<organism evidence="4 5">
    <name type="scientific">Streptomyces griseoaurantiacus M045</name>
    <dbReference type="NCBI Taxonomy" id="996637"/>
    <lineage>
        <taxon>Bacteria</taxon>
        <taxon>Bacillati</taxon>
        <taxon>Actinomycetota</taxon>
        <taxon>Actinomycetes</taxon>
        <taxon>Kitasatosporales</taxon>
        <taxon>Streptomycetaceae</taxon>
        <taxon>Streptomyces</taxon>
        <taxon>Streptomyces aurantiacus group</taxon>
    </lineage>
</organism>
<reference evidence="4 5" key="1">
    <citation type="journal article" date="2011" name="J. Bacteriol.">
        <title>Draft genome sequence of the marine bacterium Streptomyces griseoaurantiacus M045, which produces novel manumycin-type antibiotics with a pABA core component.</title>
        <authorList>
            <person name="Li F."/>
            <person name="Jiang P."/>
            <person name="Zheng H."/>
            <person name="Wang S."/>
            <person name="Zhao G."/>
            <person name="Qin S."/>
            <person name="Liu Z."/>
        </authorList>
    </citation>
    <scope>NUCLEOTIDE SEQUENCE [LARGE SCALE GENOMIC DNA]</scope>
    <source>
        <strain evidence="4 5">M045</strain>
    </source>
</reference>
<evidence type="ECO:0000259" key="3">
    <source>
        <dbReference type="Pfam" id="PF10110"/>
    </source>
</evidence>
<evidence type="ECO:0000256" key="1">
    <source>
        <dbReference type="SAM" id="MobiDB-lite"/>
    </source>
</evidence>
<dbReference type="Pfam" id="PF10110">
    <property type="entry name" value="GPDPase_memb"/>
    <property type="match status" value="1"/>
</dbReference>
<evidence type="ECO:0000313" key="5">
    <source>
        <dbReference type="Proteomes" id="UP000003022"/>
    </source>
</evidence>
<feature type="transmembrane region" description="Helical" evidence="2">
    <location>
        <begin position="229"/>
        <end position="256"/>
    </location>
</feature>
<feature type="transmembrane region" description="Helical" evidence="2">
    <location>
        <begin position="377"/>
        <end position="401"/>
    </location>
</feature>
<protein>
    <submittedName>
        <fullName evidence="4">Integral membrane protein</fullName>
    </submittedName>
</protein>
<dbReference type="AlphaFoldDB" id="F3NDN0"/>
<dbReference type="PANTHER" id="PTHR33133:SF1">
    <property type="entry name" value="EXPRESSED PROTEIN-RELATED"/>
    <property type="match status" value="1"/>
</dbReference>
<name>F3NDN0_9ACTN</name>
<keyword evidence="2" id="KW-0472">Membrane</keyword>
<keyword evidence="2" id="KW-0812">Transmembrane</keyword>
<dbReference type="InterPro" id="IPR018476">
    <property type="entry name" value="GlyceroP-diester-Pdiesterase_M"/>
</dbReference>
<gene>
    <name evidence="4" type="ORF">SGM_1244</name>
</gene>
<feature type="transmembrane region" description="Helical" evidence="2">
    <location>
        <begin position="317"/>
        <end position="338"/>
    </location>
</feature>
<keyword evidence="5" id="KW-1185">Reference proteome</keyword>
<feature type="transmembrane region" description="Helical" evidence="2">
    <location>
        <begin position="421"/>
        <end position="448"/>
    </location>
</feature>
<feature type="compositionally biased region" description="Gly residues" evidence="1">
    <location>
        <begin position="102"/>
        <end position="140"/>
    </location>
</feature>
<evidence type="ECO:0000313" key="4">
    <source>
        <dbReference type="EMBL" id="EGG48435.1"/>
    </source>
</evidence>
<dbReference type="RefSeq" id="WP_006138840.1">
    <property type="nucleotide sequence ID" value="NZ_AEYX01000023.1"/>
</dbReference>
<dbReference type="eggNOG" id="COG5180">
    <property type="taxonomic scope" value="Bacteria"/>
</dbReference>
<dbReference type="PANTHER" id="PTHR33133">
    <property type="entry name" value="OS08G0107100 PROTEIN-RELATED"/>
    <property type="match status" value="1"/>
</dbReference>
<feature type="transmembrane region" description="Helical" evidence="2">
    <location>
        <begin position="284"/>
        <end position="311"/>
    </location>
</feature>
<dbReference type="EMBL" id="AEYX01000023">
    <property type="protein sequence ID" value="EGG48435.1"/>
    <property type="molecule type" value="Genomic_DNA"/>
</dbReference>
<keyword evidence="2" id="KW-1133">Transmembrane helix</keyword>